<feature type="domain" description="Arrestin C-terminal-like" evidence="2">
    <location>
        <begin position="181"/>
        <end position="315"/>
    </location>
</feature>
<dbReference type="SUPFAM" id="SSF81296">
    <property type="entry name" value="E set domains"/>
    <property type="match status" value="2"/>
</dbReference>
<dbReference type="InterPro" id="IPR011021">
    <property type="entry name" value="Arrestin-like_N"/>
</dbReference>
<gene>
    <name evidence="4" type="ORF">JXQ802_LOCUS2240</name>
    <name evidence="3" type="ORF">PYM288_LOCUS2289</name>
</gene>
<dbReference type="Proteomes" id="UP000663870">
    <property type="component" value="Unassembled WGS sequence"/>
</dbReference>
<protein>
    <recommendedName>
        <fullName evidence="2">Arrestin C-terminal-like domain-containing protein</fullName>
    </recommendedName>
</protein>
<dbReference type="Pfam" id="PF00339">
    <property type="entry name" value="Arrestin_N"/>
    <property type="match status" value="1"/>
</dbReference>
<organism evidence="3 5">
    <name type="scientific">Rotaria sordida</name>
    <dbReference type="NCBI Taxonomy" id="392033"/>
    <lineage>
        <taxon>Eukaryota</taxon>
        <taxon>Metazoa</taxon>
        <taxon>Spiralia</taxon>
        <taxon>Gnathifera</taxon>
        <taxon>Rotifera</taxon>
        <taxon>Eurotatoria</taxon>
        <taxon>Bdelloidea</taxon>
        <taxon>Philodinida</taxon>
        <taxon>Philodinidae</taxon>
        <taxon>Rotaria</taxon>
    </lineage>
</organism>
<proteinExistence type="inferred from homology"/>
<comment type="similarity">
    <text evidence="1">Belongs to the arrestin family.</text>
</comment>
<evidence type="ECO:0000313" key="5">
    <source>
        <dbReference type="Proteomes" id="UP000663854"/>
    </source>
</evidence>
<dbReference type="InterPro" id="IPR014756">
    <property type="entry name" value="Ig_E-set"/>
</dbReference>
<dbReference type="SMART" id="SM01017">
    <property type="entry name" value="Arrestin_C"/>
    <property type="match status" value="1"/>
</dbReference>
<dbReference type="EMBL" id="CAJNOH010000015">
    <property type="protein sequence ID" value="CAF0754797.1"/>
    <property type="molecule type" value="Genomic_DNA"/>
</dbReference>
<dbReference type="Pfam" id="PF02752">
    <property type="entry name" value="Arrestin_C"/>
    <property type="match status" value="1"/>
</dbReference>
<evidence type="ECO:0000259" key="2">
    <source>
        <dbReference type="SMART" id="SM01017"/>
    </source>
</evidence>
<dbReference type="InterPro" id="IPR014752">
    <property type="entry name" value="Arrestin-like_C"/>
</dbReference>
<dbReference type="InterPro" id="IPR011022">
    <property type="entry name" value="Arrestin_C-like"/>
</dbReference>
<dbReference type="AlphaFoldDB" id="A0A813PKK1"/>
<name>A0A813PKK1_9BILA</name>
<comment type="caution">
    <text evidence="3">The sequence shown here is derived from an EMBL/GenBank/DDBJ whole genome shotgun (WGS) entry which is preliminary data.</text>
</comment>
<accession>A0A813PKK1</accession>
<dbReference type="PANTHER" id="PTHR11188:SF17">
    <property type="entry name" value="FI21816P1"/>
    <property type="match status" value="1"/>
</dbReference>
<dbReference type="Gene3D" id="2.60.40.640">
    <property type="match status" value="2"/>
</dbReference>
<dbReference type="GO" id="GO:0015031">
    <property type="term" value="P:protein transport"/>
    <property type="evidence" value="ECO:0007669"/>
    <property type="project" value="TreeGrafter"/>
</dbReference>
<keyword evidence="6" id="KW-1185">Reference proteome</keyword>
<evidence type="ECO:0000313" key="4">
    <source>
        <dbReference type="EMBL" id="CAF0761881.1"/>
    </source>
</evidence>
<reference evidence="3" key="1">
    <citation type="submission" date="2021-02" db="EMBL/GenBank/DDBJ databases">
        <authorList>
            <person name="Nowell W R."/>
        </authorList>
    </citation>
    <scope>NUCLEOTIDE SEQUENCE</scope>
</reference>
<dbReference type="PANTHER" id="PTHR11188">
    <property type="entry name" value="ARRESTIN DOMAIN CONTAINING PROTEIN"/>
    <property type="match status" value="1"/>
</dbReference>
<evidence type="ECO:0000313" key="6">
    <source>
        <dbReference type="Proteomes" id="UP000663870"/>
    </source>
</evidence>
<dbReference type="EMBL" id="CAJNOL010000027">
    <property type="protein sequence ID" value="CAF0761881.1"/>
    <property type="molecule type" value="Genomic_DNA"/>
</dbReference>
<dbReference type="Proteomes" id="UP000663854">
    <property type="component" value="Unassembled WGS sequence"/>
</dbReference>
<evidence type="ECO:0000256" key="1">
    <source>
        <dbReference type="ARBA" id="ARBA00005298"/>
    </source>
</evidence>
<evidence type="ECO:0000313" key="3">
    <source>
        <dbReference type="EMBL" id="CAF0754797.1"/>
    </source>
</evidence>
<sequence length="364" mass="41992">MGNNNSTISIVLDRPQPTIYYSGDIVSGQVKFTISERTDKIDDIYLIIAGDVGYTTIRTTRMQNGQTKRITNHHDVRFFGEKVVIGQIISTQQEYASGRINDRTTFEPGQYTHPFSIRLPDNLPPTIHPLDYPFVRYELQLLIEKKWYCSNIHSRYPLRIYPRVNLLQMSNTQCAVKFDTKRKDLTIKGIVQRSGLIPGEQTILSFEIYNPNHLTIKHIDICLIQRYEIEQCRRRLELIRFSIPQLLNIHDEHIKTSCAIKIPMYIPPSYNFKKTNSRSSVYVNVHYDIKLEVKIKGLFSDFELQVPIIIGTDSAEHSSNDDMTKTLTIPMDLNMIDMIESDVHDDDIALLSDESVYSKDAASN</sequence>
<dbReference type="InterPro" id="IPR050357">
    <property type="entry name" value="Arrestin_domain-protein"/>
</dbReference>
<dbReference type="GO" id="GO:0005737">
    <property type="term" value="C:cytoplasm"/>
    <property type="evidence" value="ECO:0007669"/>
    <property type="project" value="TreeGrafter"/>
</dbReference>